<feature type="domain" description="FecR protein" evidence="2">
    <location>
        <begin position="117"/>
        <end position="200"/>
    </location>
</feature>
<dbReference type="Gene3D" id="3.55.50.30">
    <property type="match status" value="1"/>
</dbReference>
<dbReference type="Proteomes" id="UP000199656">
    <property type="component" value="Unassembled WGS sequence"/>
</dbReference>
<name>A0A1H4DIJ8_9BACT</name>
<feature type="transmembrane region" description="Helical" evidence="1">
    <location>
        <begin position="74"/>
        <end position="92"/>
    </location>
</feature>
<organism evidence="4 5">
    <name type="scientific">Chitinophaga terrae</name>
    <name type="common">ex Kim and Jung 2007</name>
    <dbReference type="NCBI Taxonomy" id="408074"/>
    <lineage>
        <taxon>Bacteria</taxon>
        <taxon>Pseudomonadati</taxon>
        <taxon>Bacteroidota</taxon>
        <taxon>Chitinophagia</taxon>
        <taxon>Chitinophagales</taxon>
        <taxon>Chitinophagaceae</taxon>
        <taxon>Chitinophaga</taxon>
    </lineage>
</organism>
<sequence length="315" mass="35985">MEQNYSKALALLEKFHAGKCTPEELELLDNWYRSIDQGEEIMPVNQALSDQYQQQFLLNFRQATEKPKPRYRRWIAAAAAAVLLGVGISYLLSPKKNHPAPNDYLAITNTDTTPKLVVLPDSSQVWLNTTATIRYKKNFDLTHRQIQLTGEAYFDVKGDEKNPFVIRTRDINIRVLGTQFNVEAYPGEELSRVILSRGKVNVRSAHDSSVSVVLKPGYAASFSNEGRNFDIDKVNTLQTDSWKHGAFSANDISFKDAVNRLCGHYGYTVNWQNTKDINKHVNVLLNNTDFRNVLSNLCYINRKNYRISDKQVTIY</sequence>
<dbReference type="AlphaFoldDB" id="A0A1H4DIJ8"/>
<dbReference type="InterPro" id="IPR032508">
    <property type="entry name" value="FecR_C"/>
</dbReference>
<dbReference type="InterPro" id="IPR012373">
    <property type="entry name" value="Ferrdict_sens_TM"/>
</dbReference>
<evidence type="ECO:0000259" key="2">
    <source>
        <dbReference type="Pfam" id="PF04773"/>
    </source>
</evidence>
<dbReference type="Pfam" id="PF04773">
    <property type="entry name" value="FecR"/>
    <property type="match status" value="1"/>
</dbReference>
<dbReference type="STRING" id="408074.SAMN05660909_03161"/>
<dbReference type="PANTHER" id="PTHR30273">
    <property type="entry name" value="PERIPLASMIC SIGNAL SENSOR AND SIGMA FACTOR ACTIVATOR FECR-RELATED"/>
    <property type="match status" value="1"/>
</dbReference>
<dbReference type="Pfam" id="PF16344">
    <property type="entry name" value="FecR_C"/>
    <property type="match status" value="1"/>
</dbReference>
<dbReference type="PIRSF" id="PIRSF018266">
    <property type="entry name" value="FecR"/>
    <property type="match status" value="1"/>
</dbReference>
<gene>
    <name evidence="4" type="ORF">SAMN05660909_03161</name>
</gene>
<keyword evidence="1" id="KW-0472">Membrane</keyword>
<protein>
    <submittedName>
        <fullName evidence="4">FecR family protein</fullName>
    </submittedName>
</protein>
<reference evidence="5" key="1">
    <citation type="submission" date="2016-10" db="EMBL/GenBank/DDBJ databases">
        <authorList>
            <person name="Varghese N."/>
            <person name="Submissions S."/>
        </authorList>
    </citation>
    <scope>NUCLEOTIDE SEQUENCE [LARGE SCALE GENOMIC DNA]</scope>
    <source>
        <strain evidence="5">DSM 23920</strain>
    </source>
</reference>
<proteinExistence type="predicted"/>
<dbReference type="InterPro" id="IPR006860">
    <property type="entry name" value="FecR"/>
</dbReference>
<evidence type="ECO:0000313" key="5">
    <source>
        <dbReference type="Proteomes" id="UP000199656"/>
    </source>
</evidence>
<evidence type="ECO:0000259" key="3">
    <source>
        <dbReference type="Pfam" id="PF16344"/>
    </source>
</evidence>
<dbReference type="Gene3D" id="2.60.120.1440">
    <property type="match status" value="1"/>
</dbReference>
<accession>A0A1H4DIJ8</accession>
<dbReference type="GO" id="GO:0016989">
    <property type="term" value="F:sigma factor antagonist activity"/>
    <property type="evidence" value="ECO:0007669"/>
    <property type="project" value="TreeGrafter"/>
</dbReference>
<keyword evidence="1" id="KW-1133">Transmembrane helix</keyword>
<evidence type="ECO:0000313" key="4">
    <source>
        <dbReference type="EMBL" id="SEA72368.1"/>
    </source>
</evidence>
<keyword evidence="5" id="KW-1185">Reference proteome</keyword>
<feature type="domain" description="Protein FecR C-terminal" evidence="3">
    <location>
        <begin position="248"/>
        <end position="314"/>
    </location>
</feature>
<dbReference type="RefSeq" id="WP_089762897.1">
    <property type="nucleotide sequence ID" value="NZ_BKAT01000048.1"/>
</dbReference>
<dbReference type="OrthoDB" id="738872at2"/>
<keyword evidence="1" id="KW-0812">Transmembrane</keyword>
<dbReference type="EMBL" id="FNRL01000013">
    <property type="protein sequence ID" value="SEA72368.1"/>
    <property type="molecule type" value="Genomic_DNA"/>
</dbReference>
<evidence type="ECO:0000256" key="1">
    <source>
        <dbReference type="SAM" id="Phobius"/>
    </source>
</evidence>
<dbReference type="PANTHER" id="PTHR30273:SF2">
    <property type="entry name" value="PROTEIN FECR"/>
    <property type="match status" value="1"/>
</dbReference>